<sequence length="1663" mass="175892">MPVALRSDAAMNERTERTVADDIQVRLAQTAGSVPDVPPSPVINAFDVYAGRNQPGQRQLESGFGWRLIVDEDWLELGLSATTRFAGHAAAVWILADGLKPNNGNPLPLPPSPFLLGSEGHDAMLWQTGEPSRSVLDVGIVQLTGDAGVSKNLGNVGPGAGLAVLGSAGADVLWVNDQYRDSLFVHGGDGDDQVHGGAANDALSGGEGADWLHGRDGNDILRGHRGQDRLYGGAGHDYLDGGLDDDRLYGGAGDDILQGGPGCNVIDGGEGQDIVRLSGLFAEYRLSREDAGRIRIIDTVNGRDGDNLLKNVEKLHFIDFRMNNIPDLTLSGPDAPLPATDVLTHDRDGLRLGRQGAFVLAARQLLGNDVDWQQDALRISSLSGAVGGTVSLEPNGDVTFVPQPGFGGLMRFKYTIADARGHRAATLRSGAGDESARMAAEVMLLTPDLPDDPALYRQWHLQEARVLPVWRDYTGRGVRIGMYEPSDIHARSKEIMDMHHPELRARLDPVWLAEARPGRLAGIGSDGEYSRHATQVAGVMVAARNGDGGVGVAYGATMGGHWLTGGDFASLSSMPGYDVVNHSWSLRQPFSLSYFSAEVDRIFSDYLAAVRNGRGGLGTTNVVSAGNGWAGGGNANYSNMTNSRTNVVVAALDPASDLSILRTDGKRFSNPGANVLVSAPGMSIVSAQRRVQLDNGSITGAELDSVRGTSFAAPIVAGTVALMLEANPHLGYRDVQDILALSARRTGQGDWQENGSRSWNGGSMHVSHDYGFGSVDALAAVRLAETWNRQRTAYNESSMSSALASGTLAMAIPDYQENGVRHSLQVTGLDLQVETVAVRVVLTHEHAGDLVLKLVSPSGTESILMDRPGKSRRPGEGTQHGSRHFNDTNHLDFVFSSTHHRGEDPNGVWTLEISDRGAANTGTLEHWSFNVFGSAGLADDHYVYTDEYAALASDPLRNCLSDDNGGHDTLNLAALSGACQVDLKRSTATLAGTALTLIDGRQIEDVLAGGFDDSIHGNEGANLLRGGRGDDRLYGAGGGDTLEGGPGNDRMTGGGGADLFIIEPEANAQDVILDLTSSEAGEGDIVALVGFTPNLLAGRKYTSRRTKETGPETLIELGNGQTLLIMDGLMKPDSRIIDFADRAQLQQWQQARHATPLIEGERILDARRGRVNHKTGEIGDGAFLGGKGPDRFLVLANTRPNWWVSLLASVTIRVSNLIIDFDPEADTIDLSQFGGLHDIGQLRIRVAYRTFGWDGQLTQVAAEQGGQSLIVNLYNVSPEALSERNFIFASPGTAVPPPDHPPGPPRVGAPPVLLERFAPAALPVPVIAGTGAADTLLGDAGGNRLIGGPGADRMEGGAGDDTYDVDDAGDRVIELAGGGHDLVRSRIDFTLPDEVEWLELTGNGDIDGTGNAGSNRLVGNGAANLLDGRAGSDTLLGGEGNDGYRVDDSADRVIELAGQGHDTVFATLSFTLPSHVEDLVLSGSASQDGNGNDLDNNLTGNALANRLSGGAGDDRIYGLDGPDRLSGGRGDDLLYGGMGGDVFQFGRGDGQDVIGDFDWDDDILRFGPGIGMDQLWFRRSDAGAVNVGVIGTGDSVTLTGAGPAAAVRYDYAIELQSGRQLLSHQVDQLIEAMARFAPPPMGQQSLLMANHPVLASLVASSWR</sequence>
<dbReference type="GO" id="GO:0004252">
    <property type="term" value="F:serine-type endopeptidase activity"/>
    <property type="evidence" value="ECO:0007669"/>
    <property type="project" value="InterPro"/>
</dbReference>
<dbReference type="InterPro" id="IPR018511">
    <property type="entry name" value="Hemolysin-typ_Ca-bd_CS"/>
</dbReference>
<dbReference type="InterPro" id="IPR041690">
    <property type="entry name" value="Cadherin_5"/>
</dbReference>
<keyword evidence="8" id="KW-1185">Reference proteome</keyword>
<evidence type="ECO:0000259" key="6">
    <source>
        <dbReference type="PROSITE" id="PS51829"/>
    </source>
</evidence>
<dbReference type="PRINTS" id="PR00313">
    <property type="entry name" value="CABNDNGRPT"/>
</dbReference>
<proteinExistence type="inferred from homology"/>
<comment type="caution">
    <text evidence="4">Lacks conserved residue(s) required for the propagation of feature annotation.</text>
</comment>
<comment type="similarity">
    <text evidence="4">Belongs to the peptidase S8 family.</text>
</comment>
<evidence type="ECO:0000256" key="4">
    <source>
        <dbReference type="PROSITE-ProRule" id="PRU01240"/>
    </source>
</evidence>
<dbReference type="GO" id="GO:0005509">
    <property type="term" value="F:calcium ion binding"/>
    <property type="evidence" value="ECO:0007669"/>
    <property type="project" value="InterPro"/>
</dbReference>
<dbReference type="EMBL" id="CP028519">
    <property type="protein sequence ID" value="AVY93440.1"/>
    <property type="molecule type" value="Genomic_DNA"/>
</dbReference>
<dbReference type="PANTHER" id="PTHR42884">
    <property type="entry name" value="PROPROTEIN CONVERTASE SUBTILISIN/KEXIN-RELATED"/>
    <property type="match status" value="1"/>
</dbReference>
<dbReference type="PROSITE" id="PS00138">
    <property type="entry name" value="SUBTILASE_SER"/>
    <property type="match status" value="1"/>
</dbReference>
<accession>A0A2S0P7R9</accession>
<dbReference type="Gene3D" id="3.40.50.200">
    <property type="entry name" value="Peptidase S8/S53 domain"/>
    <property type="match status" value="1"/>
</dbReference>
<dbReference type="InterPro" id="IPR002884">
    <property type="entry name" value="P_dom"/>
</dbReference>
<protein>
    <recommendedName>
        <fullName evidence="6">P/Homo B domain-containing protein</fullName>
    </recommendedName>
</protein>
<evidence type="ECO:0000313" key="8">
    <source>
        <dbReference type="Proteomes" id="UP000244173"/>
    </source>
</evidence>
<dbReference type="Proteomes" id="UP000244173">
    <property type="component" value="Chromosome"/>
</dbReference>
<dbReference type="InterPro" id="IPR036852">
    <property type="entry name" value="Peptidase_S8/S53_dom_sf"/>
</dbReference>
<reference evidence="7 8" key="1">
    <citation type="submission" date="2018-04" db="EMBL/GenBank/DDBJ databases">
        <title>Denitrifier Microvirgula.</title>
        <authorList>
            <person name="Anderson E."/>
            <person name="Jang J."/>
            <person name="Ishii S."/>
        </authorList>
    </citation>
    <scope>NUCLEOTIDE SEQUENCE [LARGE SCALE GENOMIC DNA]</scope>
    <source>
        <strain evidence="7 8">BE2.4</strain>
    </source>
</reference>
<dbReference type="PROSITE" id="PS00330">
    <property type="entry name" value="HEMOLYSIN_CALCIUM"/>
    <property type="match status" value="5"/>
</dbReference>
<dbReference type="InterPro" id="IPR001343">
    <property type="entry name" value="Hemolysn_Ca-bd"/>
</dbReference>
<dbReference type="GO" id="GO:0005737">
    <property type="term" value="C:cytoplasm"/>
    <property type="evidence" value="ECO:0007669"/>
    <property type="project" value="UniProtKB-ARBA"/>
</dbReference>
<dbReference type="Pfam" id="PF00353">
    <property type="entry name" value="HemolysinCabind"/>
    <property type="match status" value="6"/>
</dbReference>
<dbReference type="InterPro" id="IPR008979">
    <property type="entry name" value="Galactose-bd-like_sf"/>
</dbReference>
<feature type="region of interest" description="Disordered" evidence="5">
    <location>
        <begin position="862"/>
        <end position="884"/>
    </location>
</feature>
<dbReference type="PANTHER" id="PTHR42884:SF14">
    <property type="entry name" value="NEUROENDOCRINE CONVERTASE 1"/>
    <property type="match status" value="1"/>
</dbReference>
<dbReference type="KEGG" id="maer:DAI18_04810"/>
<dbReference type="Pfam" id="PF17892">
    <property type="entry name" value="Cadherin_5"/>
    <property type="match status" value="1"/>
</dbReference>
<keyword evidence="3" id="KW-0720">Serine protease</keyword>
<dbReference type="InterPro" id="IPR011049">
    <property type="entry name" value="Serralysin-like_metalloprot_C"/>
</dbReference>
<dbReference type="STRING" id="1122240.GCA_000620105_00703"/>
<organism evidence="7 8">
    <name type="scientific">Microvirgula aerodenitrificans</name>
    <dbReference type="NCBI Taxonomy" id="57480"/>
    <lineage>
        <taxon>Bacteria</taxon>
        <taxon>Pseudomonadati</taxon>
        <taxon>Pseudomonadota</taxon>
        <taxon>Betaproteobacteria</taxon>
        <taxon>Neisseriales</taxon>
        <taxon>Aquaspirillaceae</taxon>
        <taxon>Microvirgula</taxon>
    </lineage>
</organism>
<keyword evidence="2" id="KW-0378">Hydrolase</keyword>
<evidence type="ECO:0000256" key="2">
    <source>
        <dbReference type="ARBA" id="ARBA00022801"/>
    </source>
</evidence>
<dbReference type="PROSITE" id="PS51829">
    <property type="entry name" value="P_HOMO_B"/>
    <property type="match status" value="1"/>
</dbReference>
<evidence type="ECO:0000313" key="7">
    <source>
        <dbReference type="EMBL" id="AVY93440.1"/>
    </source>
</evidence>
<keyword evidence="1" id="KW-0645">Protease</keyword>
<dbReference type="Pfam" id="PF00082">
    <property type="entry name" value="Peptidase_S8"/>
    <property type="match status" value="1"/>
</dbReference>
<dbReference type="Gene3D" id="2.150.10.10">
    <property type="entry name" value="Serralysin-like metalloprotease, C-terminal"/>
    <property type="match status" value="5"/>
</dbReference>
<name>A0A2S0P7R9_9NEIS</name>
<feature type="domain" description="P/Homo B" evidence="6">
    <location>
        <begin position="795"/>
        <end position="937"/>
    </location>
</feature>
<dbReference type="GO" id="GO:0016020">
    <property type="term" value="C:membrane"/>
    <property type="evidence" value="ECO:0007669"/>
    <property type="project" value="TreeGrafter"/>
</dbReference>
<evidence type="ECO:0000256" key="3">
    <source>
        <dbReference type="ARBA" id="ARBA00022825"/>
    </source>
</evidence>
<dbReference type="SUPFAM" id="SSF49785">
    <property type="entry name" value="Galactose-binding domain-like"/>
    <property type="match status" value="1"/>
</dbReference>
<dbReference type="GO" id="GO:0016485">
    <property type="term" value="P:protein processing"/>
    <property type="evidence" value="ECO:0007669"/>
    <property type="project" value="TreeGrafter"/>
</dbReference>
<dbReference type="PROSITE" id="PS51892">
    <property type="entry name" value="SUBTILASE"/>
    <property type="match status" value="1"/>
</dbReference>
<dbReference type="GO" id="GO:0012505">
    <property type="term" value="C:endomembrane system"/>
    <property type="evidence" value="ECO:0007669"/>
    <property type="project" value="UniProtKB-ARBA"/>
</dbReference>
<dbReference type="InterPro" id="IPR000209">
    <property type="entry name" value="Peptidase_S8/S53_dom"/>
</dbReference>
<gene>
    <name evidence="7" type="ORF">DAI18_04810</name>
</gene>
<dbReference type="Pfam" id="PF01483">
    <property type="entry name" value="P_proprotein"/>
    <property type="match status" value="1"/>
</dbReference>
<dbReference type="SUPFAM" id="SSF51120">
    <property type="entry name" value="beta-Roll"/>
    <property type="match status" value="4"/>
</dbReference>
<dbReference type="Gene3D" id="2.60.120.260">
    <property type="entry name" value="Galactose-binding domain-like"/>
    <property type="match status" value="1"/>
</dbReference>
<dbReference type="InterPro" id="IPR023828">
    <property type="entry name" value="Peptidase_S8_Ser-AS"/>
</dbReference>
<dbReference type="SUPFAM" id="SSF52743">
    <property type="entry name" value="Subtilisin-like"/>
    <property type="match status" value="1"/>
</dbReference>
<evidence type="ECO:0000256" key="5">
    <source>
        <dbReference type="SAM" id="MobiDB-lite"/>
    </source>
</evidence>
<evidence type="ECO:0000256" key="1">
    <source>
        <dbReference type="ARBA" id="ARBA00022670"/>
    </source>
</evidence>